<accession>F2KSB1</accession>
<evidence type="ECO:0000259" key="2">
    <source>
        <dbReference type="Pfam" id="PF01895"/>
    </source>
</evidence>
<evidence type="ECO:0000256" key="1">
    <source>
        <dbReference type="PIRNR" id="PIRNR003107"/>
    </source>
</evidence>
<keyword evidence="1" id="KW-0592">Phosphate transport</keyword>
<name>F2KSB1_ARCVS</name>
<keyword evidence="1" id="KW-0813">Transport</keyword>
<gene>
    <name evidence="3" type="ordered locus">Arcve_0866</name>
</gene>
<dbReference type="HOGENOM" id="CLU_078518_3_0_2"/>
<comment type="function">
    <text evidence="1">Plays a role in the regulation of phosphate uptake.</text>
</comment>
<dbReference type="GO" id="GO:0006817">
    <property type="term" value="P:phosphate ion transport"/>
    <property type="evidence" value="ECO:0007669"/>
    <property type="project" value="UniProtKB-KW"/>
</dbReference>
<dbReference type="GO" id="GO:0005737">
    <property type="term" value="C:cytoplasm"/>
    <property type="evidence" value="ECO:0007669"/>
    <property type="project" value="UniProtKB-SubCell"/>
</dbReference>
<dbReference type="PANTHER" id="PTHR42930">
    <property type="entry name" value="PHOSPHATE-SPECIFIC TRANSPORT SYSTEM ACCESSORY PROTEIN PHOU"/>
    <property type="match status" value="1"/>
</dbReference>
<dbReference type="PANTHER" id="PTHR42930:SF3">
    <property type="entry name" value="PHOSPHATE-SPECIFIC TRANSPORT SYSTEM ACCESSORY PROTEIN PHOU"/>
    <property type="match status" value="1"/>
</dbReference>
<sequence length="212" mass="24479">MRALEERLKDIKHEILEAHSLSRKAVELCLDGLRGDEEKRKKVIQIEHIIDVMNTDVDCECVSIVALFQPVAWDLRFVVSMMRISGHYERITDLTQEIAMYTIKSGFDETMTIFEKMKEAILRMFDLVGHAIETGNTANLRGELISLDDLVDRYYVESIESIVKTAKQNPDLIEDMVDMVLVARHLERVADLLSKVGSRLIFIEEGRRVWIK</sequence>
<dbReference type="STRING" id="693661.Arcve_0866"/>
<dbReference type="Pfam" id="PF01895">
    <property type="entry name" value="PhoU"/>
    <property type="match status" value="2"/>
</dbReference>
<dbReference type="InterPro" id="IPR038078">
    <property type="entry name" value="PhoU-like_sf"/>
</dbReference>
<organism evidence="3 4">
    <name type="scientific">Archaeoglobus veneficus (strain DSM 11195 / SNP6)</name>
    <dbReference type="NCBI Taxonomy" id="693661"/>
    <lineage>
        <taxon>Archaea</taxon>
        <taxon>Methanobacteriati</taxon>
        <taxon>Methanobacteriota</taxon>
        <taxon>Archaeoglobi</taxon>
        <taxon>Archaeoglobales</taxon>
        <taxon>Archaeoglobaceae</taxon>
        <taxon>Archaeoglobus</taxon>
    </lineage>
</organism>
<comment type="subcellular location">
    <subcellularLocation>
        <location evidence="1">Cytoplasm</location>
    </subcellularLocation>
</comment>
<dbReference type="SUPFAM" id="SSF109755">
    <property type="entry name" value="PhoU-like"/>
    <property type="match status" value="1"/>
</dbReference>
<dbReference type="RefSeq" id="WP_013683552.1">
    <property type="nucleotide sequence ID" value="NC_015320.1"/>
</dbReference>
<proteinExistence type="inferred from homology"/>
<comment type="similarity">
    <text evidence="1">Belongs to the PhoU family.</text>
</comment>
<dbReference type="Gene3D" id="1.20.58.220">
    <property type="entry name" value="Phosphate transport system protein phou homolog 2, domain 2"/>
    <property type="match status" value="1"/>
</dbReference>
<feature type="domain" description="PhoU" evidence="2">
    <location>
        <begin position="115"/>
        <end position="197"/>
    </location>
</feature>
<dbReference type="InterPro" id="IPR028366">
    <property type="entry name" value="PhoU"/>
</dbReference>
<dbReference type="AlphaFoldDB" id="F2KSB1"/>
<protein>
    <recommendedName>
        <fullName evidence="1">Phosphate-specific transport system accessory protein PhoU</fullName>
    </recommendedName>
</protein>
<dbReference type="GeneID" id="10393969"/>
<comment type="subunit">
    <text evidence="1">Homodimer.</text>
</comment>
<feature type="domain" description="PhoU" evidence="2">
    <location>
        <begin position="16"/>
        <end position="101"/>
    </location>
</feature>
<dbReference type="eggNOG" id="arCOG00232">
    <property type="taxonomic scope" value="Archaea"/>
</dbReference>
<evidence type="ECO:0000313" key="4">
    <source>
        <dbReference type="Proteomes" id="UP000008136"/>
    </source>
</evidence>
<dbReference type="GO" id="GO:0045936">
    <property type="term" value="P:negative regulation of phosphate metabolic process"/>
    <property type="evidence" value="ECO:0007669"/>
    <property type="project" value="InterPro"/>
</dbReference>
<dbReference type="Proteomes" id="UP000008136">
    <property type="component" value="Chromosome"/>
</dbReference>
<dbReference type="InterPro" id="IPR026022">
    <property type="entry name" value="PhoU_dom"/>
</dbReference>
<dbReference type="GO" id="GO:0030643">
    <property type="term" value="P:intracellular phosphate ion homeostasis"/>
    <property type="evidence" value="ECO:0007669"/>
    <property type="project" value="InterPro"/>
</dbReference>
<keyword evidence="4" id="KW-1185">Reference proteome</keyword>
<reference evidence="3 4" key="1">
    <citation type="submission" date="2011-03" db="EMBL/GenBank/DDBJ databases">
        <title>The complete genome of Archaeoglobus veneficus SNP6.</title>
        <authorList>
            <consortium name="US DOE Joint Genome Institute (JGI-PGF)"/>
            <person name="Lucas S."/>
            <person name="Copeland A."/>
            <person name="Lapidus A."/>
            <person name="Bruce D."/>
            <person name="Goodwin L."/>
            <person name="Pitluck S."/>
            <person name="Kyrpides N."/>
            <person name="Mavromatis K."/>
            <person name="Pagani I."/>
            <person name="Ivanova N."/>
            <person name="Mikhailova N."/>
            <person name="Lu M."/>
            <person name="Detter J.C."/>
            <person name="Tapia R."/>
            <person name="Han C."/>
            <person name="Land M."/>
            <person name="Hauser L."/>
            <person name="Markowitz V."/>
            <person name="Cheng J.-F."/>
            <person name="Hugenholtz P."/>
            <person name="Woyke T."/>
            <person name="Wu D."/>
            <person name="Spring S."/>
            <person name="Brambilla E."/>
            <person name="Klenk H.-P."/>
            <person name="Eisen J.A."/>
        </authorList>
    </citation>
    <scope>NUCLEOTIDE SEQUENCE [LARGE SCALE GENOMIC DNA]</scope>
    <source>
        <strain>SNP6</strain>
    </source>
</reference>
<keyword evidence="1" id="KW-0963">Cytoplasm</keyword>
<evidence type="ECO:0000313" key="3">
    <source>
        <dbReference type="EMBL" id="AEA46880.1"/>
    </source>
</evidence>
<dbReference type="NCBIfam" id="TIGR02135">
    <property type="entry name" value="phoU_full"/>
    <property type="match status" value="1"/>
</dbReference>
<dbReference type="KEGG" id="ave:Arcve_0866"/>
<dbReference type="OrthoDB" id="7738at2157"/>
<dbReference type="EMBL" id="CP002588">
    <property type="protein sequence ID" value="AEA46880.1"/>
    <property type="molecule type" value="Genomic_DNA"/>
</dbReference>
<dbReference type="PIRSF" id="PIRSF003107">
    <property type="entry name" value="PhoU"/>
    <property type="match status" value="1"/>
</dbReference>